<dbReference type="InterPro" id="IPR012876">
    <property type="entry name" value="DUF1677_pln"/>
</dbReference>
<accession>A0A5A7QPL6</accession>
<sequence length="145" mass="16715">MFSNRNTRRLSLDMVQKTTDHHHRERGIFKYMDLRFPTQNHSASSFDVRSVECECCGLSEDCTGAYIRLTRARFYGKWVCGLCSEAINEESYKLGGIRNIIREEALNVHMKVCKAFNGSVRVNPAMSLAYAMTRILRKRSKKNIA</sequence>
<organism evidence="1 2">
    <name type="scientific">Striga asiatica</name>
    <name type="common">Asiatic witchweed</name>
    <name type="synonym">Buchnera asiatica</name>
    <dbReference type="NCBI Taxonomy" id="4170"/>
    <lineage>
        <taxon>Eukaryota</taxon>
        <taxon>Viridiplantae</taxon>
        <taxon>Streptophyta</taxon>
        <taxon>Embryophyta</taxon>
        <taxon>Tracheophyta</taxon>
        <taxon>Spermatophyta</taxon>
        <taxon>Magnoliopsida</taxon>
        <taxon>eudicotyledons</taxon>
        <taxon>Gunneridae</taxon>
        <taxon>Pentapetalae</taxon>
        <taxon>asterids</taxon>
        <taxon>lamiids</taxon>
        <taxon>Lamiales</taxon>
        <taxon>Orobanchaceae</taxon>
        <taxon>Buchnereae</taxon>
        <taxon>Striga</taxon>
    </lineage>
</organism>
<evidence type="ECO:0000313" key="2">
    <source>
        <dbReference type="Proteomes" id="UP000325081"/>
    </source>
</evidence>
<dbReference type="OrthoDB" id="678173at2759"/>
<dbReference type="AlphaFoldDB" id="A0A5A7QPL6"/>
<dbReference type="EMBL" id="BKCP01007737">
    <property type="protein sequence ID" value="GER46999.1"/>
    <property type="molecule type" value="Genomic_DNA"/>
</dbReference>
<gene>
    <name evidence="1" type="ORF">STAS_24063</name>
</gene>
<dbReference type="Pfam" id="PF07911">
    <property type="entry name" value="DUF1677"/>
    <property type="match status" value="1"/>
</dbReference>
<reference evidence="2" key="1">
    <citation type="journal article" date="2019" name="Curr. Biol.">
        <title>Genome Sequence of Striga asiatica Provides Insight into the Evolution of Plant Parasitism.</title>
        <authorList>
            <person name="Yoshida S."/>
            <person name="Kim S."/>
            <person name="Wafula E.K."/>
            <person name="Tanskanen J."/>
            <person name="Kim Y.M."/>
            <person name="Honaas L."/>
            <person name="Yang Z."/>
            <person name="Spallek T."/>
            <person name="Conn C.E."/>
            <person name="Ichihashi Y."/>
            <person name="Cheong K."/>
            <person name="Cui S."/>
            <person name="Der J.P."/>
            <person name="Gundlach H."/>
            <person name="Jiao Y."/>
            <person name="Hori C."/>
            <person name="Ishida J.K."/>
            <person name="Kasahara H."/>
            <person name="Kiba T."/>
            <person name="Kim M.S."/>
            <person name="Koo N."/>
            <person name="Laohavisit A."/>
            <person name="Lee Y.H."/>
            <person name="Lumba S."/>
            <person name="McCourt P."/>
            <person name="Mortimer J.C."/>
            <person name="Mutuku J.M."/>
            <person name="Nomura T."/>
            <person name="Sasaki-Sekimoto Y."/>
            <person name="Seto Y."/>
            <person name="Wang Y."/>
            <person name="Wakatake T."/>
            <person name="Sakakibara H."/>
            <person name="Demura T."/>
            <person name="Yamaguchi S."/>
            <person name="Yoneyama K."/>
            <person name="Manabe R.I."/>
            <person name="Nelson D.C."/>
            <person name="Schulman A.H."/>
            <person name="Timko M.P."/>
            <person name="dePamphilis C.W."/>
            <person name="Choi D."/>
            <person name="Shirasu K."/>
        </authorList>
    </citation>
    <scope>NUCLEOTIDE SEQUENCE [LARGE SCALE GENOMIC DNA]</scope>
    <source>
        <strain evidence="2">cv. UVA1</strain>
    </source>
</reference>
<proteinExistence type="predicted"/>
<dbReference type="Proteomes" id="UP000325081">
    <property type="component" value="Unassembled WGS sequence"/>
</dbReference>
<protein>
    <recommendedName>
        <fullName evidence="3">DUF1677 family protein</fullName>
    </recommendedName>
</protein>
<keyword evidence="2" id="KW-1185">Reference proteome</keyword>
<name>A0A5A7QPL6_STRAF</name>
<evidence type="ECO:0008006" key="3">
    <source>
        <dbReference type="Google" id="ProtNLM"/>
    </source>
</evidence>
<evidence type="ECO:0000313" key="1">
    <source>
        <dbReference type="EMBL" id="GER46999.1"/>
    </source>
</evidence>
<comment type="caution">
    <text evidence="1">The sequence shown here is derived from an EMBL/GenBank/DDBJ whole genome shotgun (WGS) entry which is preliminary data.</text>
</comment>
<dbReference type="PANTHER" id="PTHR33108">
    <property type="entry name" value="OS01G0745000 PROTEIN"/>
    <property type="match status" value="1"/>
</dbReference>
<dbReference type="PANTHER" id="PTHR33108:SF61">
    <property type="entry name" value="DUF1677 FAMILY PROTEIN"/>
    <property type="match status" value="1"/>
</dbReference>